<organism evidence="1 2">
    <name type="scientific">Scleropages formosus</name>
    <name type="common">Asian bonytongue</name>
    <name type="synonym">Osteoglossum formosum</name>
    <dbReference type="NCBI Taxonomy" id="113540"/>
    <lineage>
        <taxon>Eukaryota</taxon>
        <taxon>Metazoa</taxon>
        <taxon>Chordata</taxon>
        <taxon>Craniata</taxon>
        <taxon>Vertebrata</taxon>
        <taxon>Euteleostomi</taxon>
        <taxon>Actinopterygii</taxon>
        <taxon>Neopterygii</taxon>
        <taxon>Teleostei</taxon>
        <taxon>Osteoglossocephala</taxon>
        <taxon>Osteoglossomorpha</taxon>
        <taxon>Osteoglossiformes</taxon>
        <taxon>Osteoglossidae</taxon>
        <taxon>Scleropages</taxon>
    </lineage>
</organism>
<proteinExistence type="predicted"/>
<comment type="caution">
    <text evidence="1">The sequence shown here is derived from an EMBL/GenBank/DDBJ whole genome shotgun (WGS) entry which is preliminary data.</text>
</comment>
<dbReference type="AlphaFoldDB" id="A0A0N8JW45"/>
<evidence type="ECO:0000313" key="1">
    <source>
        <dbReference type="EMBL" id="KPP59913.1"/>
    </source>
</evidence>
<dbReference type="Proteomes" id="UP000034805">
    <property type="component" value="Unassembled WGS sequence"/>
</dbReference>
<evidence type="ECO:0000313" key="2">
    <source>
        <dbReference type="Proteomes" id="UP000034805"/>
    </source>
</evidence>
<name>A0A0N8JW45_SCLFO</name>
<reference evidence="1 2" key="1">
    <citation type="submission" date="2015-08" db="EMBL/GenBank/DDBJ databases">
        <title>The genome of the Asian arowana (Scleropages formosus).</title>
        <authorList>
            <person name="Tan M.H."/>
            <person name="Gan H.M."/>
            <person name="Croft L.J."/>
            <person name="Austin C.M."/>
        </authorList>
    </citation>
    <scope>NUCLEOTIDE SEQUENCE [LARGE SCALE GENOMIC DNA]</scope>
    <source>
        <strain evidence="1">Aro1</strain>
    </source>
</reference>
<accession>A0A0N8JW45</accession>
<sequence length="56" mass="6143">MRAELLARGWKSWVALQQGLQVPRVRARTLAERVPTSSSAIFATSLATTSRTSRAT</sequence>
<dbReference type="EMBL" id="JARO02011417">
    <property type="protein sequence ID" value="KPP59913.1"/>
    <property type="molecule type" value="Genomic_DNA"/>
</dbReference>
<gene>
    <name evidence="1" type="ORF">Z043_122125</name>
</gene>
<protein>
    <submittedName>
        <fullName evidence="1">Uncharacterized protein</fullName>
    </submittedName>
</protein>